<dbReference type="Proteomes" id="UP000280842">
    <property type="component" value="Unassembled WGS sequence"/>
</dbReference>
<organism evidence="1 2">
    <name type="scientific">Hydrogenothermus marinus</name>
    <dbReference type="NCBI Taxonomy" id="133270"/>
    <lineage>
        <taxon>Bacteria</taxon>
        <taxon>Pseudomonadati</taxon>
        <taxon>Aquificota</taxon>
        <taxon>Aquificia</taxon>
        <taxon>Aquificales</taxon>
        <taxon>Hydrogenothermaceae</taxon>
        <taxon>Hydrogenothermus</taxon>
    </lineage>
</organism>
<dbReference type="AlphaFoldDB" id="A0A3M0B7W7"/>
<comment type="caution">
    <text evidence="1">The sequence shown here is derived from an EMBL/GenBank/DDBJ whole genome shotgun (WGS) entry which is preliminary data.</text>
</comment>
<evidence type="ECO:0000313" key="2">
    <source>
        <dbReference type="Proteomes" id="UP000280842"/>
    </source>
</evidence>
<keyword evidence="2" id="KW-1185">Reference proteome</keyword>
<accession>A0A3M0B7W7</accession>
<reference evidence="1 2" key="1">
    <citation type="submission" date="2018-10" db="EMBL/GenBank/DDBJ databases">
        <title>Genomic Encyclopedia of Archaeal and Bacterial Type Strains, Phase II (KMG-II): from individual species to whole genera.</title>
        <authorList>
            <person name="Goeker M."/>
        </authorList>
    </citation>
    <scope>NUCLEOTIDE SEQUENCE [LARGE SCALE GENOMIC DNA]</scope>
    <source>
        <strain evidence="1 2">VM1</strain>
    </source>
</reference>
<name>A0A3M0B7W7_9AQUI</name>
<sequence>MKRRFIVAVNLMLKVYKPFEEKYGKEFVFKIVGLIK</sequence>
<protein>
    <submittedName>
        <fullName evidence="1">Uncharacterized protein</fullName>
    </submittedName>
</protein>
<proteinExistence type="predicted"/>
<dbReference type="EMBL" id="REFO01000016">
    <property type="protein sequence ID" value="RMA92544.1"/>
    <property type="molecule type" value="Genomic_DNA"/>
</dbReference>
<gene>
    <name evidence="1" type="ORF">CLV39_1592</name>
</gene>
<evidence type="ECO:0000313" key="1">
    <source>
        <dbReference type="EMBL" id="RMA92544.1"/>
    </source>
</evidence>